<dbReference type="Pfam" id="PF13251">
    <property type="entry name" value="DUF4042"/>
    <property type="match status" value="1"/>
</dbReference>
<dbReference type="PANTHER" id="PTHR13366">
    <property type="entry name" value="MALARIA ANTIGEN-RELATED"/>
    <property type="match status" value="1"/>
</dbReference>
<keyword evidence="4" id="KW-1185">Reference proteome</keyword>
<dbReference type="PANTHER" id="PTHR13366:SF0">
    <property type="entry name" value="HEAT REPEAT-CONTAINING PROTEIN 6"/>
    <property type="match status" value="1"/>
</dbReference>
<evidence type="ECO:0000313" key="4">
    <source>
        <dbReference type="Proteomes" id="UP001148838"/>
    </source>
</evidence>
<reference evidence="3 4" key="1">
    <citation type="journal article" date="2022" name="Allergy">
        <title>Genome assembly and annotation of Periplaneta americana reveal a comprehensive cockroach allergen profile.</title>
        <authorList>
            <person name="Wang L."/>
            <person name="Xiong Q."/>
            <person name="Saelim N."/>
            <person name="Wang L."/>
            <person name="Nong W."/>
            <person name="Wan A.T."/>
            <person name="Shi M."/>
            <person name="Liu X."/>
            <person name="Cao Q."/>
            <person name="Hui J.H.L."/>
            <person name="Sookrung N."/>
            <person name="Leung T.F."/>
            <person name="Tungtrongchitr A."/>
            <person name="Tsui S.K.W."/>
        </authorList>
    </citation>
    <scope>NUCLEOTIDE SEQUENCE [LARGE SCALE GENOMIC DNA]</scope>
    <source>
        <strain evidence="3">PWHHKU_190912</strain>
    </source>
</reference>
<dbReference type="InterPro" id="IPR052107">
    <property type="entry name" value="HEAT6"/>
</dbReference>
<organism evidence="3 4">
    <name type="scientific">Periplaneta americana</name>
    <name type="common">American cockroach</name>
    <name type="synonym">Blatta americana</name>
    <dbReference type="NCBI Taxonomy" id="6978"/>
    <lineage>
        <taxon>Eukaryota</taxon>
        <taxon>Metazoa</taxon>
        <taxon>Ecdysozoa</taxon>
        <taxon>Arthropoda</taxon>
        <taxon>Hexapoda</taxon>
        <taxon>Insecta</taxon>
        <taxon>Pterygota</taxon>
        <taxon>Neoptera</taxon>
        <taxon>Polyneoptera</taxon>
        <taxon>Dictyoptera</taxon>
        <taxon>Blattodea</taxon>
        <taxon>Blattoidea</taxon>
        <taxon>Blattidae</taxon>
        <taxon>Blattinae</taxon>
        <taxon>Periplaneta</taxon>
    </lineage>
</organism>
<dbReference type="Proteomes" id="UP001148838">
    <property type="component" value="Unassembled WGS sequence"/>
</dbReference>
<dbReference type="SUPFAM" id="SSF48371">
    <property type="entry name" value="ARM repeat"/>
    <property type="match status" value="1"/>
</dbReference>
<evidence type="ECO:0000259" key="2">
    <source>
        <dbReference type="Pfam" id="PF13251"/>
    </source>
</evidence>
<evidence type="ECO:0000256" key="1">
    <source>
        <dbReference type="SAM" id="MobiDB-lite"/>
    </source>
</evidence>
<name>A0ABQ8RZJ4_PERAM</name>
<comment type="caution">
    <text evidence="3">The sequence shown here is derived from an EMBL/GenBank/DDBJ whole genome shotgun (WGS) entry which is preliminary data.</text>
</comment>
<accession>A0ABQ8RZJ4</accession>
<dbReference type="InterPro" id="IPR025283">
    <property type="entry name" value="DUF4042"/>
</dbReference>
<evidence type="ECO:0000313" key="3">
    <source>
        <dbReference type="EMBL" id="KAJ4427133.1"/>
    </source>
</evidence>
<proteinExistence type="predicted"/>
<dbReference type="EMBL" id="JAJSOF020000038">
    <property type="protein sequence ID" value="KAJ4427133.1"/>
    <property type="molecule type" value="Genomic_DNA"/>
</dbReference>
<sequence>MAGLCEGCSEPPGSLKAICNSKSSVSFTPFSVTVGNMVRGLHYSFCSALSTENSIPVITQLLKCLAALIQNTPYHRLDHGLLSKVVTSVSSYIGHKDSSIQVAALTVLGSIVAVNPVTSEVTDIVSKCSLVNDREQNHEASEHKEDSVENNKDKYHDDLLDDSADVQVCDIQEVNEQMSWLLKVCVRNLHQPVIKEEKRNTTSMKIEGATGLPVCAVPVRVESLQVLTLLARNHYALVMSKHLLLLTQVIEQTITDSDTAVCLHTGRVIDALGTSMQQCLLEQGEMKAVLLDRNLIFWQTVLSGPFISLIQNAEKPALRSVGCDCLATVGSEVFELLPRHLCSDLGVLPPPQHPQHQLDTLTPTGLPRYSLTNMTSAALAGYLNPERTIISLIVGY</sequence>
<gene>
    <name evidence="3" type="ORF">ANN_24749</name>
</gene>
<protein>
    <recommendedName>
        <fullName evidence="2">DUF4042 domain-containing protein</fullName>
    </recommendedName>
</protein>
<feature type="domain" description="DUF4042" evidence="2">
    <location>
        <begin position="17"/>
        <end position="121"/>
    </location>
</feature>
<dbReference type="InterPro" id="IPR016024">
    <property type="entry name" value="ARM-type_fold"/>
</dbReference>
<feature type="region of interest" description="Disordered" evidence="1">
    <location>
        <begin position="135"/>
        <end position="155"/>
    </location>
</feature>